<feature type="transmembrane region" description="Helical" evidence="6">
    <location>
        <begin position="133"/>
        <end position="153"/>
    </location>
</feature>
<dbReference type="GO" id="GO:0005886">
    <property type="term" value="C:plasma membrane"/>
    <property type="evidence" value="ECO:0007669"/>
    <property type="project" value="UniProtKB-SubCell"/>
</dbReference>
<dbReference type="PANTHER" id="PTHR30086">
    <property type="entry name" value="ARGININE EXPORTER PROTEIN ARGO"/>
    <property type="match status" value="1"/>
</dbReference>
<keyword evidence="3 6" id="KW-0812">Transmembrane</keyword>
<feature type="transmembrane region" description="Helical" evidence="6">
    <location>
        <begin position="42"/>
        <end position="61"/>
    </location>
</feature>
<dbReference type="PANTHER" id="PTHR30086:SF21">
    <property type="entry name" value="TRANSPORT PROTEIN"/>
    <property type="match status" value="1"/>
</dbReference>
<comment type="subcellular location">
    <subcellularLocation>
        <location evidence="1">Cell membrane</location>
        <topology evidence="1">Multi-pass membrane protein</topology>
    </subcellularLocation>
</comment>
<evidence type="ECO:0000313" key="8">
    <source>
        <dbReference type="Proteomes" id="UP000637002"/>
    </source>
</evidence>
<keyword evidence="2" id="KW-1003">Cell membrane</keyword>
<evidence type="ECO:0000256" key="3">
    <source>
        <dbReference type="ARBA" id="ARBA00022692"/>
    </source>
</evidence>
<keyword evidence="8" id="KW-1185">Reference proteome</keyword>
<proteinExistence type="predicted"/>
<reference evidence="7" key="2">
    <citation type="submission" date="2020-09" db="EMBL/GenBank/DDBJ databases">
        <authorList>
            <person name="Sun Q."/>
            <person name="Zhou Y."/>
        </authorList>
    </citation>
    <scope>NUCLEOTIDE SEQUENCE</scope>
    <source>
        <strain evidence="7">CGMCC 1.12919</strain>
    </source>
</reference>
<dbReference type="Proteomes" id="UP000637002">
    <property type="component" value="Unassembled WGS sequence"/>
</dbReference>
<accession>A0A916X898</accession>
<name>A0A916X898_9HYPH</name>
<dbReference type="InterPro" id="IPR001123">
    <property type="entry name" value="LeuE-type"/>
</dbReference>
<feature type="transmembrane region" description="Helical" evidence="6">
    <location>
        <begin position="6"/>
        <end position="30"/>
    </location>
</feature>
<evidence type="ECO:0000256" key="1">
    <source>
        <dbReference type="ARBA" id="ARBA00004651"/>
    </source>
</evidence>
<gene>
    <name evidence="7" type="ORF">GCM10010994_07890</name>
</gene>
<organism evidence="7 8">
    <name type="scientific">Chelatococcus reniformis</name>
    <dbReference type="NCBI Taxonomy" id="1494448"/>
    <lineage>
        <taxon>Bacteria</taxon>
        <taxon>Pseudomonadati</taxon>
        <taxon>Pseudomonadota</taxon>
        <taxon>Alphaproteobacteria</taxon>
        <taxon>Hyphomicrobiales</taxon>
        <taxon>Chelatococcaceae</taxon>
        <taxon>Chelatococcus</taxon>
    </lineage>
</organism>
<feature type="transmembrane region" description="Helical" evidence="6">
    <location>
        <begin position="191"/>
        <end position="209"/>
    </location>
</feature>
<evidence type="ECO:0000256" key="4">
    <source>
        <dbReference type="ARBA" id="ARBA00022989"/>
    </source>
</evidence>
<comment type="caution">
    <text evidence="7">The sequence shown here is derived from an EMBL/GenBank/DDBJ whole genome shotgun (WGS) entry which is preliminary data.</text>
</comment>
<keyword evidence="4 6" id="KW-1133">Transmembrane helix</keyword>
<evidence type="ECO:0000313" key="7">
    <source>
        <dbReference type="EMBL" id="GGC51179.1"/>
    </source>
</evidence>
<dbReference type="RefSeq" id="WP_188607770.1">
    <property type="nucleotide sequence ID" value="NZ_BMGG01000001.1"/>
</dbReference>
<evidence type="ECO:0000256" key="6">
    <source>
        <dbReference type="SAM" id="Phobius"/>
    </source>
</evidence>
<dbReference type="AlphaFoldDB" id="A0A916X898"/>
<dbReference type="GO" id="GO:0015171">
    <property type="term" value="F:amino acid transmembrane transporter activity"/>
    <property type="evidence" value="ECO:0007669"/>
    <property type="project" value="TreeGrafter"/>
</dbReference>
<keyword evidence="5 6" id="KW-0472">Membrane</keyword>
<dbReference type="EMBL" id="BMGG01000001">
    <property type="protein sequence ID" value="GGC51179.1"/>
    <property type="molecule type" value="Genomic_DNA"/>
</dbReference>
<sequence length="214" mass="22524">MASTLVEYLTLMSVFGLAAVAPGPGFAMVVRQSVVHGRRAGIMTSLGVGAALLVHAAYTLAGLGFLVAHSLIAFSILKWVGAGYLVYVGIKTWRAPAPGEPPPESAEAPATRGLPDARSFGLGFLTNALNPKAVLFFLALFTTLVSATTPLAVQAGYAVSMAVLLVGWFTLVAFFFTGRAVRERLHRLGRWFNRVTGALLVGLGIRLAVQRAVG</sequence>
<dbReference type="PIRSF" id="PIRSF006324">
    <property type="entry name" value="LeuE"/>
    <property type="match status" value="1"/>
</dbReference>
<protein>
    <submittedName>
        <fullName evidence="7">Lysine transporter LysE</fullName>
    </submittedName>
</protein>
<feature type="transmembrane region" description="Helical" evidence="6">
    <location>
        <begin position="159"/>
        <end position="179"/>
    </location>
</feature>
<reference evidence="7" key="1">
    <citation type="journal article" date="2014" name="Int. J. Syst. Evol. Microbiol.">
        <title>Complete genome sequence of Corynebacterium casei LMG S-19264T (=DSM 44701T), isolated from a smear-ripened cheese.</title>
        <authorList>
            <consortium name="US DOE Joint Genome Institute (JGI-PGF)"/>
            <person name="Walter F."/>
            <person name="Albersmeier A."/>
            <person name="Kalinowski J."/>
            <person name="Ruckert C."/>
        </authorList>
    </citation>
    <scope>NUCLEOTIDE SEQUENCE</scope>
    <source>
        <strain evidence="7">CGMCC 1.12919</strain>
    </source>
</reference>
<evidence type="ECO:0000256" key="5">
    <source>
        <dbReference type="ARBA" id="ARBA00023136"/>
    </source>
</evidence>
<feature type="transmembrane region" description="Helical" evidence="6">
    <location>
        <begin position="67"/>
        <end position="87"/>
    </location>
</feature>
<dbReference type="Pfam" id="PF01810">
    <property type="entry name" value="LysE"/>
    <property type="match status" value="1"/>
</dbReference>
<evidence type="ECO:0000256" key="2">
    <source>
        <dbReference type="ARBA" id="ARBA00022475"/>
    </source>
</evidence>